<dbReference type="Proteomes" id="UP000182725">
    <property type="component" value="Unassembled WGS sequence"/>
</dbReference>
<protein>
    <submittedName>
        <fullName evidence="1">Uncharacterized protein</fullName>
    </submittedName>
</protein>
<organism evidence="1 2">
    <name type="scientific">Arthrobacter alpinus</name>
    <dbReference type="NCBI Taxonomy" id="656366"/>
    <lineage>
        <taxon>Bacteria</taxon>
        <taxon>Bacillati</taxon>
        <taxon>Actinomycetota</taxon>
        <taxon>Actinomycetes</taxon>
        <taxon>Micrococcales</taxon>
        <taxon>Micrococcaceae</taxon>
        <taxon>Arthrobacter</taxon>
    </lineage>
</organism>
<sequence length="92" mass="9797">MSSSGRVGLEPPGMASSLRVIPRTLKNSSSAQSGWLETFKVAPDAGIGSVQNRQLRVDNVLSTIFAVGRSSERSASMTVQKKQQIDVLKAHG</sequence>
<dbReference type="AlphaFoldDB" id="A0A1H5EBA8"/>
<evidence type="ECO:0000313" key="1">
    <source>
        <dbReference type="EMBL" id="SED88401.1"/>
    </source>
</evidence>
<proteinExistence type="predicted"/>
<accession>A0A1H5EBA8</accession>
<evidence type="ECO:0000313" key="2">
    <source>
        <dbReference type="Proteomes" id="UP000182725"/>
    </source>
</evidence>
<gene>
    <name evidence="1" type="ORF">SAMN04489740_0199</name>
</gene>
<reference evidence="1 2" key="1">
    <citation type="submission" date="2016-10" db="EMBL/GenBank/DDBJ databases">
        <authorList>
            <person name="de Groot N.N."/>
        </authorList>
    </citation>
    <scope>NUCLEOTIDE SEQUENCE [LARGE SCALE GENOMIC DNA]</scope>
    <source>
        <strain evidence="1 2">DSM 22274</strain>
    </source>
</reference>
<dbReference type="EMBL" id="FNTV01000001">
    <property type="protein sequence ID" value="SED88401.1"/>
    <property type="molecule type" value="Genomic_DNA"/>
</dbReference>
<name>A0A1H5EBA8_9MICC</name>